<dbReference type="Proteomes" id="UP000253606">
    <property type="component" value="Chromosome"/>
</dbReference>
<gene>
    <name evidence="1" type="ORF">ACPOL_0599</name>
</gene>
<name>A0A2Z5FT27_9BACT</name>
<organism evidence="1 2">
    <name type="scientific">Acidisarcina polymorpha</name>
    <dbReference type="NCBI Taxonomy" id="2211140"/>
    <lineage>
        <taxon>Bacteria</taxon>
        <taxon>Pseudomonadati</taxon>
        <taxon>Acidobacteriota</taxon>
        <taxon>Terriglobia</taxon>
        <taxon>Terriglobales</taxon>
        <taxon>Acidobacteriaceae</taxon>
        <taxon>Acidisarcina</taxon>
    </lineage>
</organism>
<reference evidence="1 2" key="1">
    <citation type="journal article" date="2018" name="Front. Microbiol.">
        <title>Hydrolytic Capabilities as a Key to Environmental Success: Chitinolytic and Cellulolytic Acidobacteria From Acidic Sub-arctic Soils and Boreal Peatlands.</title>
        <authorList>
            <person name="Belova S.E."/>
            <person name="Ravin N.V."/>
            <person name="Pankratov T.A."/>
            <person name="Rakitin A.L."/>
            <person name="Ivanova A.A."/>
            <person name="Beletsky A.V."/>
            <person name="Mardanov A.V."/>
            <person name="Sinninghe Damste J.S."/>
            <person name="Dedysh S.N."/>
        </authorList>
    </citation>
    <scope>NUCLEOTIDE SEQUENCE [LARGE SCALE GENOMIC DNA]</scope>
    <source>
        <strain evidence="1 2">SBC82</strain>
    </source>
</reference>
<dbReference type="AlphaFoldDB" id="A0A2Z5FT27"/>
<dbReference type="KEGG" id="abas:ACPOL_0599"/>
<evidence type="ECO:0000313" key="1">
    <source>
        <dbReference type="EMBL" id="AXC09970.1"/>
    </source>
</evidence>
<proteinExistence type="predicted"/>
<sequence>MTGTRKAMAARPIVLNEIATSGSVNANSCGLTRINWYVVLCSANKYWLSGETRTHWPVRYFRRARPHILLMLLDNQPAF</sequence>
<dbReference type="EMBL" id="CP030840">
    <property type="protein sequence ID" value="AXC09970.1"/>
    <property type="molecule type" value="Genomic_DNA"/>
</dbReference>
<keyword evidence="2" id="KW-1185">Reference proteome</keyword>
<protein>
    <submittedName>
        <fullName evidence="1">Uncharacterized protein</fullName>
    </submittedName>
</protein>
<evidence type="ECO:0000313" key="2">
    <source>
        <dbReference type="Proteomes" id="UP000253606"/>
    </source>
</evidence>
<accession>A0A2Z5FT27</accession>